<sequence length="290" mass="32084">MEKENRDDVALWVIITACIFIPVLFVSLWAFYDRYYPPMFIAVLLGIAVAALTYRYLGGASGSEFSFGVLKVAGSAALLLGTAYLTNWGLSKQMNQEIGPNKFAEAICERNTAQSERDQLKTEVGSLKGELEIAEKKKAEVLINEIEKLSPSSELGRRLSDLAIKKIGPFSEVISLKDVNVTVVGYVKDREVFYACENLGFGGEKVRLTRVDYSSDGSVRTLTCRQRGVIQATVCNEATRRFDIQIGCDAGLILFPEHISSCGSEGEVRWRVSNGPKIFKISAEVLSDWQ</sequence>
<evidence type="ECO:0000313" key="3">
    <source>
        <dbReference type="EMBL" id="SFL69560.1"/>
    </source>
</evidence>
<gene>
    <name evidence="3" type="ORF">SAMN05421830_10516</name>
</gene>
<protein>
    <submittedName>
        <fullName evidence="3">Uncharacterized protein</fullName>
    </submittedName>
</protein>
<accession>A0A8G2C2M1</accession>
<feature type="transmembrane region" description="Helical" evidence="2">
    <location>
        <begin position="69"/>
        <end position="90"/>
    </location>
</feature>
<proteinExistence type="predicted"/>
<evidence type="ECO:0000256" key="1">
    <source>
        <dbReference type="SAM" id="Coils"/>
    </source>
</evidence>
<dbReference type="Proteomes" id="UP000199581">
    <property type="component" value="Unassembled WGS sequence"/>
</dbReference>
<name>A0A8G2C2M1_DESNO</name>
<comment type="caution">
    <text evidence="3">The sequence shown here is derived from an EMBL/GenBank/DDBJ whole genome shotgun (WGS) entry which is preliminary data.</text>
</comment>
<dbReference type="EMBL" id="FOTO01000005">
    <property type="protein sequence ID" value="SFL69560.1"/>
    <property type="molecule type" value="Genomic_DNA"/>
</dbReference>
<evidence type="ECO:0000313" key="4">
    <source>
        <dbReference type="Proteomes" id="UP000199581"/>
    </source>
</evidence>
<keyword evidence="2" id="KW-1133">Transmembrane helix</keyword>
<keyword evidence="2" id="KW-0812">Transmembrane</keyword>
<organism evidence="3 4">
    <name type="scientific">Desulfomicrobium norvegicum (strain DSM 1741 / NCIMB 8310)</name>
    <name type="common">Desulfovibrio baculatus (strain Norway 4)</name>
    <name type="synonym">Desulfovibrio desulfuricans (strain Norway 4)</name>
    <dbReference type="NCBI Taxonomy" id="52561"/>
    <lineage>
        <taxon>Bacteria</taxon>
        <taxon>Pseudomonadati</taxon>
        <taxon>Thermodesulfobacteriota</taxon>
        <taxon>Desulfovibrionia</taxon>
        <taxon>Desulfovibrionales</taxon>
        <taxon>Desulfomicrobiaceae</taxon>
        <taxon>Desulfomicrobium</taxon>
    </lineage>
</organism>
<reference evidence="3 4" key="1">
    <citation type="submission" date="2016-10" db="EMBL/GenBank/DDBJ databases">
        <authorList>
            <person name="Varghese N."/>
            <person name="Submissions S."/>
        </authorList>
    </citation>
    <scope>NUCLEOTIDE SEQUENCE [LARGE SCALE GENOMIC DNA]</scope>
    <source>
        <strain evidence="3 4">DSM 1741</strain>
    </source>
</reference>
<keyword evidence="4" id="KW-1185">Reference proteome</keyword>
<dbReference type="AlphaFoldDB" id="A0A8G2C2M1"/>
<keyword evidence="1" id="KW-0175">Coiled coil</keyword>
<feature type="transmembrane region" description="Helical" evidence="2">
    <location>
        <begin position="38"/>
        <end position="57"/>
    </location>
</feature>
<feature type="transmembrane region" description="Helical" evidence="2">
    <location>
        <begin position="9"/>
        <end position="32"/>
    </location>
</feature>
<evidence type="ECO:0000256" key="2">
    <source>
        <dbReference type="SAM" id="Phobius"/>
    </source>
</evidence>
<feature type="coiled-coil region" evidence="1">
    <location>
        <begin position="103"/>
        <end position="137"/>
    </location>
</feature>
<keyword evidence="2" id="KW-0472">Membrane</keyword>
<dbReference type="OrthoDB" id="345640at2"/>
<dbReference type="RefSeq" id="WP_143077865.1">
    <property type="nucleotide sequence ID" value="NZ_FOTO01000005.1"/>
</dbReference>